<organism evidence="3 4">
    <name type="scientific">Akkermansia massiliensis</name>
    <dbReference type="NCBI Taxonomy" id="2927224"/>
    <lineage>
        <taxon>Bacteria</taxon>
        <taxon>Pseudomonadati</taxon>
        <taxon>Verrucomicrobiota</taxon>
        <taxon>Verrucomicrobiia</taxon>
        <taxon>Verrucomicrobiales</taxon>
        <taxon>Akkermansiaceae</taxon>
        <taxon>Akkermansia</taxon>
    </lineage>
</organism>
<evidence type="ECO:0000256" key="1">
    <source>
        <dbReference type="SAM" id="MobiDB-lite"/>
    </source>
</evidence>
<feature type="transmembrane region" description="Helical" evidence="2">
    <location>
        <begin position="27"/>
        <end position="46"/>
    </location>
</feature>
<keyword evidence="2" id="KW-1133">Transmembrane helix</keyword>
<proteinExistence type="predicted"/>
<feature type="region of interest" description="Disordered" evidence="1">
    <location>
        <begin position="1"/>
        <end position="21"/>
    </location>
</feature>
<name>A0AAE6TAB5_9BACT</name>
<feature type="transmembrane region" description="Helical" evidence="2">
    <location>
        <begin position="67"/>
        <end position="87"/>
    </location>
</feature>
<reference evidence="3" key="1">
    <citation type="submission" date="2018-05" db="EMBL/GenBank/DDBJ databases">
        <title>Complete genome sequnece of Akkermansia muciniphila EB-AMDK-40.</title>
        <authorList>
            <person name="Nam Y.-D."/>
            <person name="Chung W.-H."/>
            <person name="Park Y.S."/>
            <person name="Kang J."/>
        </authorList>
    </citation>
    <scope>NUCLEOTIDE SEQUENCE</scope>
    <source>
        <strain evidence="3">EB-AMDK-40</strain>
    </source>
</reference>
<dbReference type="AlphaFoldDB" id="A0AAE6TAB5"/>
<sequence length="147" mass="15916">MAIMEEGRQQDGIPDSSPEEEKTERSVFPIAPLLLAPLFLVIASFLKHSHRMAGNVSGLRKVEYGPAFPLFQFAGVALYFYLAYVAFKKGFPGWGWVFGSLAVAFNPFPAFATGIAGDSMAWGVAVLATVSVTVKALMDSPRQQGKL</sequence>
<gene>
    <name evidence="3" type="ORF">DMI76_07275</name>
</gene>
<evidence type="ECO:0000256" key="2">
    <source>
        <dbReference type="SAM" id="Phobius"/>
    </source>
</evidence>
<accession>A0AAE6TAB5</accession>
<keyword evidence="2" id="KW-0812">Transmembrane</keyword>
<protein>
    <submittedName>
        <fullName evidence="3">Uncharacterized protein</fullName>
    </submittedName>
</protein>
<dbReference type="Proteomes" id="UP000642553">
    <property type="component" value="Chromosome"/>
</dbReference>
<dbReference type="EMBL" id="CP029701">
    <property type="protein sequence ID" value="QHV63168.1"/>
    <property type="molecule type" value="Genomic_DNA"/>
</dbReference>
<feature type="transmembrane region" description="Helical" evidence="2">
    <location>
        <begin position="93"/>
        <end position="112"/>
    </location>
</feature>
<keyword evidence="2" id="KW-0472">Membrane</keyword>
<evidence type="ECO:0000313" key="3">
    <source>
        <dbReference type="EMBL" id="QHV63168.1"/>
    </source>
</evidence>
<dbReference type="RefSeq" id="WP_102733084.1">
    <property type="nucleotide sequence ID" value="NZ_CP029701.1"/>
</dbReference>
<feature type="transmembrane region" description="Helical" evidence="2">
    <location>
        <begin position="119"/>
        <end position="138"/>
    </location>
</feature>
<evidence type="ECO:0000313" key="4">
    <source>
        <dbReference type="Proteomes" id="UP000642553"/>
    </source>
</evidence>